<sequence length="159" mass="18288">MSYENQDDYLKNYKIDIALTRDVNQSSILSSRKVSSENLVLTVPEKHYFNTLSDLSTESLLKEKFILTTSDYESSYTSKIDEIFSFYKISPKPYILSEFGSTIISLVKKGLGISILPHSYSLNTNDGVRFITLPFESELFITWRKDDHNPIINNVLQLI</sequence>
<dbReference type="Proteomes" id="UP000587367">
    <property type="component" value="Unassembled WGS sequence"/>
</dbReference>
<evidence type="ECO:0000256" key="2">
    <source>
        <dbReference type="ARBA" id="ARBA00023015"/>
    </source>
</evidence>
<keyword evidence="2" id="KW-0805">Transcription regulation</keyword>
<dbReference type="PANTHER" id="PTHR30346">
    <property type="entry name" value="TRANSCRIPTIONAL DUAL REGULATOR HCAR-RELATED"/>
    <property type="match status" value="1"/>
</dbReference>
<dbReference type="Gene3D" id="3.40.190.10">
    <property type="entry name" value="Periplasmic binding protein-like II"/>
    <property type="match status" value="2"/>
</dbReference>
<dbReference type="GO" id="GO:0003677">
    <property type="term" value="F:DNA binding"/>
    <property type="evidence" value="ECO:0007669"/>
    <property type="project" value="UniProtKB-KW"/>
</dbReference>
<feature type="domain" description="LysR substrate-binding" evidence="5">
    <location>
        <begin position="8"/>
        <end position="158"/>
    </location>
</feature>
<reference evidence="6 7" key="1">
    <citation type="submission" date="2020-08" db="EMBL/GenBank/DDBJ databases">
        <title>Functional genomics of gut bacteria from endangered species of beetles.</title>
        <authorList>
            <person name="Carlos-Shanley C."/>
        </authorList>
    </citation>
    <scope>NUCLEOTIDE SEQUENCE [LARGE SCALE GENOMIC DNA]</scope>
    <source>
        <strain evidence="6 7">S00068</strain>
    </source>
</reference>
<protein>
    <submittedName>
        <fullName evidence="6">DNA-binding transcriptional LysR family regulator</fullName>
    </submittedName>
</protein>
<proteinExistence type="inferred from homology"/>
<evidence type="ECO:0000256" key="4">
    <source>
        <dbReference type="ARBA" id="ARBA00023163"/>
    </source>
</evidence>
<evidence type="ECO:0000256" key="3">
    <source>
        <dbReference type="ARBA" id="ARBA00023125"/>
    </source>
</evidence>
<evidence type="ECO:0000313" key="6">
    <source>
        <dbReference type="EMBL" id="MBB6330004.1"/>
    </source>
</evidence>
<dbReference type="CDD" id="cd05466">
    <property type="entry name" value="PBP2_LTTR_substrate"/>
    <property type="match status" value="1"/>
</dbReference>
<gene>
    <name evidence="6" type="ORF">HNP24_000954</name>
</gene>
<keyword evidence="7" id="KW-1185">Reference proteome</keyword>
<dbReference type="SUPFAM" id="SSF53850">
    <property type="entry name" value="Periplasmic binding protein-like II"/>
    <property type="match status" value="1"/>
</dbReference>
<organism evidence="6 7">
    <name type="scientific">Chryseobacterium sediminis</name>
    <dbReference type="NCBI Taxonomy" id="1679494"/>
    <lineage>
        <taxon>Bacteria</taxon>
        <taxon>Pseudomonadati</taxon>
        <taxon>Bacteroidota</taxon>
        <taxon>Flavobacteriia</taxon>
        <taxon>Flavobacteriales</taxon>
        <taxon>Weeksellaceae</taxon>
        <taxon>Chryseobacterium group</taxon>
        <taxon>Chryseobacterium</taxon>
    </lineage>
</organism>
<evidence type="ECO:0000256" key="1">
    <source>
        <dbReference type="ARBA" id="ARBA00009437"/>
    </source>
</evidence>
<dbReference type="RefSeq" id="WP_228460053.1">
    <property type="nucleotide sequence ID" value="NZ_JACHKS010000001.1"/>
</dbReference>
<evidence type="ECO:0000259" key="5">
    <source>
        <dbReference type="Pfam" id="PF03466"/>
    </source>
</evidence>
<keyword evidence="4" id="KW-0804">Transcription</keyword>
<comment type="similarity">
    <text evidence="1">Belongs to the LysR transcriptional regulatory family.</text>
</comment>
<dbReference type="Pfam" id="PF03466">
    <property type="entry name" value="LysR_substrate"/>
    <property type="match status" value="1"/>
</dbReference>
<comment type="caution">
    <text evidence="6">The sequence shown here is derived from an EMBL/GenBank/DDBJ whole genome shotgun (WGS) entry which is preliminary data.</text>
</comment>
<name>A0ABR6Q0H2_9FLAO</name>
<dbReference type="EMBL" id="JACHKS010000001">
    <property type="protein sequence ID" value="MBB6330004.1"/>
    <property type="molecule type" value="Genomic_DNA"/>
</dbReference>
<accession>A0ABR6Q0H2</accession>
<dbReference type="PANTHER" id="PTHR30346:SF28">
    <property type="entry name" value="HTH-TYPE TRANSCRIPTIONAL REGULATOR CYNR"/>
    <property type="match status" value="1"/>
</dbReference>
<evidence type="ECO:0000313" key="7">
    <source>
        <dbReference type="Proteomes" id="UP000587367"/>
    </source>
</evidence>
<keyword evidence="3 6" id="KW-0238">DNA-binding</keyword>
<dbReference type="InterPro" id="IPR005119">
    <property type="entry name" value="LysR_subst-bd"/>
</dbReference>